<dbReference type="InterPro" id="IPR011335">
    <property type="entry name" value="Restrct_endonuc-II-like"/>
</dbReference>
<dbReference type="SUPFAM" id="SSF52980">
    <property type="entry name" value="Restriction endonuclease-like"/>
    <property type="match status" value="1"/>
</dbReference>
<dbReference type="RefSeq" id="WP_091108567.1">
    <property type="nucleotide sequence ID" value="NZ_FOWQ01000002.1"/>
</dbReference>
<dbReference type="EMBL" id="FOWQ01000002">
    <property type="protein sequence ID" value="SFO94863.1"/>
    <property type="molecule type" value="Genomic_DNA"/>
</dbReference>
<evidence type="ECO:0000313" key="2">
    <source>
        <dbReference type="Proteomes" id="UP000198857"/>
    </source>
</evidence>
<organism evidence="1 2">
    <name type="scientific">Geodermatophilus dictyosporus</name>
    <dbReference type="NCBI Taxonomy" id="1523247"/>
    <lineage>
        <taxon>Bacteria</taxon>
        <taxon>Bacillati</taxon>
        <taxon>Actinomycetota</taxon>
        <taxon>Actinomycetes</taxon>
        <taxon>Geodermatophilales</taxon>
        <taxon>Geodermatophilaceae</taxon>
        <taxon>Geodermatophilus</taxon>
    </lineage>
</organism>
<keyword evidence="2" id="KW-1185">Reference proteome</keyword>
<dbReference type="Gene3D" id="3.40.960.10">
    <property type="entry name" value="VSR Endonuclease"/>
    <property type="match status" value="1"/>
</dbReference>
<evidence type="ECO:0008006" key="3">
    <source>
        <dbReference type="Google" id="ProtNLM"/>
    </source>
</evidence>
<reference evidence="2" key="1">
    <citation type="submission" date="2016-10" db="EMBL/GenBank/DDBJ databases">
        <authorList>
            <person name="Varghese N."/>
            <person name="Submissions S."/>
        </authorList>
    </citation>
    <scope>NUCLEOTIDE SEQUENCE [LARGE SCALE GENOMIC DNA]</scope>
    <source>
        <strain evidence="2">DSM 44208</strain>
    </source>
</reference>
<gene>
    <name evidence="1" type="ORF">SAMN05660464_1672</name>
</gene>
<protein>
    <recommendedName>
        <fullName evidence="3">Transcriptional regulator, AbiEi antitoxin, Type IV TA system</fullName>
    </recommendedName>
</protein>
<dbReference type="STRING" id="1523247.SAMN05660464_1672"/>
<dbReference type="OrthoDB" id="3173471at2"/>
<dbReference type="AlphaFoldDB" id="A0A1I5LCG2"/>
<dbReference type="Proteomes" id="UP000198857">
    <property type="component" value="Unassembled WGS sequence"/>
</dbReference>
<evidence type="ECO:0000313" key="1">
    <source>
        <dbReference type="EMBL" id="SFO94863.1"/>
    </source>
</evidence>
<proteinExistence type="predicted"/>
<accession>A0A1I5LCG2</accession>
<name>A0A1I5LCG2_9ACTN</name>
<sequence length="309" mass="34023">MRSGLLRVIDRQGGVLTRDQALTAVTPAEVRALLRRGTWRGTPSPGVYVDGGVEDPAVAVVRAAALWLGGDLVACHSTAALLWGFDVHADAPPRDRVLHFLGPPDLDNRRLRGLQVHPSSLGTDDAVRRHGVWCTPPARTACEVVRLGRPVDALATLDAALRSGWCTRDDLVAACARQRGLRGVVRLGGLVPLADGGAESPMESRMRWRFLVAGLPVPRVQVEVLDGGRRHRLDLGWEDHLVGAEFDGLEAHMTRSQLAADRDRHNWLTERGWRLLHFTAVDVYRQHERMVATARRHLTGVSRRTIMAP</sequence>